<dbReference type="FunFam" id="3.30.300.30:FF:000008">
    <property type="entry name" value="2,3-dihydroxybenzoate-AMP ligase"/>
    <property type="match status" value="1"/>
</dbReference>
<dbReference type="EC" id="6.2.1.-" evidence="5"/>
<evidence type="ECO:0000313" key="5">
    <source>
        <dbReference type="EMBL" id="MPL80353.1"/>
    </source>
</evidence>
<proteinExistence type="inferred from homology"/>
<dbReference type="Gene3D" id="3.30.300.30">
    <property type="match status" value="1"/>
</dbReference>
<evidence type="ECO:0000259" key="3">
    <source>
        <dbReference type="Pfam" id="PF00501"/>
    </source>
</evidence>
<evidence type="ECO:0000259" key="4">
    <source>
        <dbReference type="Pfam" id="PF13193"/>
    </source>
</evidence>
<evidence type="ECO:0000256" key="2">
    <source>
        <dbReference type="ARBA" id="ARBA00022598"/>
    </source>
</evidence>
<dbReference type="EMBL" id="VSSQ01000136">
    <property type="protein sequence ID" value="MPL80353.1"/>
    <property type="molecule type" value="Genomic_DNA"/>
</dbReference>
<dbReference type="GO" id="GO:0031956">
    <property type="term" value="F:medium-chain fatty acid-CoA ligase activity"/>
    <property type="evidence" value="ECO:0007669"/>
    <property type="project" value="TreeGrafter"/>
</dbReference>
<dbReference type="Gene3D" id="3.40.50.12780">
    <property type="entry name" value="N-terminal domain of ligase-like"/>
    <property type="match status" value="1"/>
</dbReference>
<dbReference type="PANTHER" id="PTHR43201:SF5">
    <property type="entry name" value="MEDIUM-CHAIN ACYL-COA LIGASE ACSF2, MITOCHONDRIAL"/>
    <property type="match status" value="1"/>
</dbReference>
<dbReference type="PROSITE" id="PS00455">
    <property type="entry name" value="AMP_BINDING"/>
    <property type="match status" value="1"/>
</dbReference>
<name>A0A644UNT6_9ZZZZ</name>
<protein>
    <submittedName>
        <fullName evidence="5">Medium-chain fatty-acid--CoA ligase</fullName>
        <ecNumber evidence="5">6.2.1.-</ecNumber>
    </submittedName>
</protein>
<dbReference type="InterPro" id="IPR020845">
    <property type="entry name" value="AMP-binding_CS"/>
</dbReference>
<dbReference type="GO" id="GO:0006631">
    <property type="term" value="P:fatty acid metabolic process"/>
    <property type="evidence" value="ECO:0007669"/>
    <property type="project" value="TreeGrafter"/>
</dbReference>
<dbReference type="InterPro" id="IPR000873">
    <property type="entry name" value="AMP-dep_synth/lig_dom"/>
</dbReference>
<dbReference type="AlphaFoldDB" id="A0A644UNT6"/>
<dbReference type="SUPFAM" id="SSF56801">
    <property type="entry name" value="Acetyl-CoA synthetase-like"/>
    <property type="match status" value="1"/>
</dbReference>
<organism evidence="5">
    <name type="scientific">bioreactor metagenome</name>
    <dbReference type="NCBI Taxonomy" id="1076179"/>
    <lineage>
        <taxon>unclassified sequences</taxon>
        <taxon>metagenomes</taxon>
        <taxon>ecological metagenomes</taxon>
    </lineage>
</organism>
<keyword evidence="2 5" id="KW-0436">Ligase</keyword>
<dbReference type="PANTHER" id="PTHR43201">
    <property type="entry name" value="ACYL-COA SYNTHETASE"/>
    <property type="match status" value="1"/>
</dbReference>
<feature type="domain" description="AMP-dependent synthetase/ligase" evidence="3">
    <location>
        <begin position="14"/>
        <end position="371"/>
    </location>
</feature>
<dbReference type="Pfam" id="PF13193">
    <property type="entry name" value="AMP-binding_C"/>
    <property type="match status" value="1"/>
</dbReference>
<accession>A0A644UNT6</accession>
<feature type="domain" description="AMP-binding enzyme C-terminal" evidence="4">
    <location>
        <begin position="422"/>
        <end position="497"/>
    </location>
</feature>
<reference evidence="5" key="1">
    <citation type="submission" date="2019-08" db="EMBL/GenBank/DDBJ databases">
        <authorList>
            <person name="Kucharzyk K."/>
            <person name="Murdoch R.W."/>
            <person name="Higgins S."/>
            <person name="Loffler F."/>
        </authorList>
    </citation>
    <scope>NUCLEOTIDE SEQUENCE</scope>
</reference>
<dbReference type="InterPro" id="IPR045851">
    <property type="entry name" value="AMP-bd_C_sf"/>
</dbReference>
<evidence type="ECO:0000256" key="1">
    <source>
        <dbReference type="ARBA" id="ARBA00006432"/>
    </source>
</evidence>
<dbReference type="InterPro" id="IPR042099">
    <property type="entry name" value="ANL_N_sf"/>
</dbReference>
<dbReference type="Pfam" id="PF00501">
    <property type="entry name" value="AMP-binding"/>
    <property type="match status" value="1"/>
</dbReference>
<dbReference type="InterPro" id="IPR025110">
    <property type="entry name" value="AMP-bd_C"/>
</dbReference>
<gene>
    <name evidence="5" type="primary">fadK_2</name>
    <name evidence="5" type="ORF">SDC9_26252</name>
</gene>
<comment type="caution">
    <text evidence="5">The sequence shown here is derived from an EMBL/GenBank/DDBJ whole genome shotgun (WGS) entry which is preliminary data.</text>
</comment>
<comment type="similarity">
    <text evidence="1">Belongs to the ATP-dependent AMP-binding enzyme family.</text>
</comment>
<sequence length="510" mass="56974">MDMRQTFEGLLDYWGGKTPDKEAVYDGLRRMSYGELKREAGQLAKALACLNIQAGDKVLAILPNWHEFIVLFFALAKMEAVLVPCGVSLTAKEISQRCQMIQPKLAFVSGHDQLRWLEAEAGCCKIIAVRFEDKKAMGYSELLALGEKNREQKLPGKRQDEVMCTIIFTSGTTGAPKGVELTDRSIMQTAISIGIRLESSHRDVFLVPLPCTHLFGIVTGMVVPLYFGAKIVIMERFRAKEALKLIEQEQITVHHGVPTMFIRELEDYKGHEVNLQSLRTGVAAGAICSEEVLKKITDIFKFNLMVAYGLTEFVGVSMTTLSDTIEDRLKTVGKPYEGIQVRAVHESGRTAEPGEVGELCCKGYGAMKGYYQLPAQTRKVLDAEGWLHTGDLARIDERGYITIVGRKKEVIIRGGYNIYPREIEEVYYNHPEVMEACVIGLPHQDLGEQTVAFIQLKSHSQQTAALLREYAKGKIAKYKVPDRVLLVEQLPKLSNGKIDKRELGKMAVSL</sequence>